<evidence type="ECO:0000256" key="6">
    <source>
        <dbReference type="NCBIfam" id="TIGR01744"/>
    </source>
</evidence>
<dbReference type="STRING" id="767817.Desgi_2100"/>
<dbReference type="InterPro" id="IPR029057">
    <property type="entry name" value="PRTase-like"/>
</dbReference>
<dbReference type="Gene3D" id="3.40.50.2020">
    <property type="match status" value="1"/>
</dbReference>
<gene>
    <name evidence="5" type="primary">xpt</name>
    <name evidence="8" type="ORF">Desgi_2100</name>
</gene>
<dbReference type="NCBIfam" id="TIGR01744">
    <property type="entry name" value="XPRTase"/>
    <property type="match status" value="1"/>
</dbReference>
<dbReference type="UniPathway" id="UPA00602">
    <property type="reaction ID" value="UER00658"/>
</dbReference>
<dbReference type="RefSeq" id="WP_006521961.1">
    <property type="nucleotide sequence ID" value="NC_021184.1"/>
</dbReference>
<dbReference type="GO" id="GO:0006166">
    <property type="term" value="P:purine ribonucleoside salvage"/>
    <property type="evidence" value="ECO:0007669"/>
    <property type="project" value="UniProtKB-KW"/>
</dbReference>
<dbReference type="PANTHER" id="PTHR43864:SF1">
    <property type="entry name" value="XANTHINE PHOSPHORIBOSYLTRANSFERASE"/>
    <property type="match status" value="1"/>
</dbReference>
<protein>
    <recommendedName>
        <fullName evidence="5 6">Xanthine phosphoribosyltransferase</fullName>
        <shortName evidence="5">XPRTase</shortName>
        <ecNumber evidence="5 6">2.4.2.22</ecNumber>
    </recommendedName>
</protein>
<dbReference type="InterPro" id="IPR000836">
    <property type="entry name" value="PRTase_dom"/>
</dbReference>
<keyword evidence="3 5" id="KW-0808">Transferase</keyword>
<dbReference type="eggNOG" id="COG0503">
    <property type="taxonomic scope" value="Bacteria"/>
</dbReference>
<dbReference type="HOGENOM" id="CLU_099015_0_0_9"/>
<dbReference type="InterPro" id="IPR050118">
    <property type="entry name" value="Pur/Pyrimidine_PRTase"/>
</dbReference>
<dbReference type="Proteomes" id="UP000013520">
    <property type="component" value="Chromosome"/>
</dbReference>
<feature type="binding site" evidence="5">
    <location>
        <position position="27"/>
    </location>
    <ligand>
        <name>xanthine</name>
        <dbReference type="ChEBI" id="CHEBI:17712"/>
    </ligand>
</feature>
<comment type="subcellular location">
    <subcellularLocation>
        <location evidence="5">Cytoplasm</location>
    </subcellularLocation>
</comment>
<accession>R4KG29</accession>
<dbReference type="GO" id="GO:0046110">
    <property type="term" value="P:xanthine metabolic process"/>
    <property type="evidence" value="ECO:0007669"/>
    <property type="project" value="UniProtKB-UniRule"/>
</dbReference>
<evidence type="ECO:0000259" key="7">
    <source>
        <dbReference type="Pfam" id="PF00156"/>
    </source>
</evidence>
<dbReference type="OrthoDB" id="9790678at2"/>
<reference evidence="8 9" key="1">
    <citation type="submission" date="2012-01" db="EMBL/GenBank/DDBJ databases">
        <title>Complete sequence of Desulfotomaculum gibsoniae DSM 7213.</title>
        <authorList>
            <consortium name="US DOE Joint Genome Institute"/>
            <person name="Lucas S."/>
            <person name="Han J."/>
            <person name="Lapidus A."/>
            <person name="Cheng J.-F."/>
            <person name="Goodwin L."/>
            <person name="Pitluck S."/>
            <person name="Peters L."/>
            <person name="Ovchinnikova G."/>
            <person name="Teshima H."/>
            <person name="Detter J.C."/>
            <person name="Han C."/>
            <person name="Tapia R."/>
            <person name="Land M."/>
            <person name="Hauser L."/>
            <person name="Kyrpides N."/>
            <person name="Ivanova N."/>
            <person name="Pagani I."/>
            <person name="Parshina S."/>
            <person name="Plugge C."/>
            <person name="Muyzer G."/>
            <person name="Kuever J."/>
            <person name="Ivanova A."/>
            <person name="Nazina T."/>
            <person name="Klenk H.-P."/>
            <person name="Brambilla E."/>
            <person name="Spring S."/>
            <person name="Stams A.F."/>
            <person name="Woyke T."/>
        </authorList>
    </citation>
    <scope>NUCLEOTIDE SEQUENCE [LARGE SCALE GENOMIC DNA]</scope>
    <source>
        <strain evidence="8 9">DSM 7213</strain>
    </source>
</reference>
<organism evidence="8 9">
    <name type="scientific">Desulfoscipio gibsoniae DSM 7213</name>
    <dbReference type="NCBI Taxonomy" id="767817"/>
    <lineage>
        <taxon>Bacteria</taxon>
        <taxon>Bacillati</taxon>
        <taxon>Bacillota</taxon>
        <taxon>Clostridia</taxon>
        <taxon>Eubacteriales</taxon>
        <taxon>Desulfallaceae</taxon>
        <taxon>Desulfoscipio</taxon>
    </lineage>
</organism>
<comment type="pathway">
    <text evidence="5">Purine metabolism; XMP biosynthesis via salvage pathway; XMP from xanthine: step 1/1.</text>
</comment>
<sequence length="191" mass="20863">MQSLQEKIINEGQVLSDTVLKVDSFLNHQIDPEFVMAMGRELANRYANDKVTKVLTVEASGIAIALATGLTLRTPVVFAKKKRSATQDPQAYSTNIFSFTRQEAVDIYVNKRFINDRDRVLIVDDFLAQGEALRGMADIVEQAGAILVGVGIAIEKVFQGGGQALREKGIRIESLAPIASLTGGRVTFTHI</sequence>
<dbReference type="GO" id="GO:0005737">
    <property type="term" value="C:cytoplasm"/>
    <property type="evidence" value="ECO:0007669"/>
    <property type="project" value="UniProtKB-SubCell"/>
</dbReference>
<evidence type="ECO:0000256" key="3">
    <source>
        <dbReference type="ARBA" id="ARBA00022679"/>
    </source>
</evidence>
<dbReference type="HAMAP" id="MF_01184">
    <property type="entry name" value="XPRTase"/>
    <property type="match status" value="1"/>
</dbReference>
<dbReference type="AlphaFoldDB" id="R4KG29"/>
<comment type="similarity">
    <text evidence="5">Belongs to the purine/pyrimidine phosphoribosyltransferase family. Xpt subfamily.</text>
</comment>
<keyword evidence="9" id="KW-1185">Reference proteome</keyword>
<feature type="binding site" evidence="5">
    <location>
        <position position="156"/>
    </location>
    <ligand>
        <name>xanthine</name>
        <dbReference type="ChEBI" id="CHEBI:17712"/>
    </ligand>
</feature>
<evidence type="ECO:0000256" key="2">
    <source>
        <dbReference type="ARBA" id="ARBA00022676"/>
    </source>
</evidence>
<evidence type="ECO:0000313" key="8">
    <source>
        <dbReference type="EMBL" id="AGL01534.1"/>
    </source>
</evidence>
<keyword evidence="4 5" id="KW-0660">Purine salvage</keyword>
<keyword evidence="1 5" id="KW-0963">Cytoplasm</keyword>
<dbReference type="Pfam" id="PF00156">
    <property type="entry name" value="Pribosyltran"/>
    <property type="match status" value="1"/>
</dbReference>
<proteinExistence type="inferred from homology"/>
<evidence type="ECO:0000256" key="5">
    <source>
        <dbReference type="HAMAP-Rule" id="MF_01184"/>
    </source>
</evidence>
<keyword evidence="2 5" id="KW-0328">Glycosyltransferase</keyword>
<dbReference type="GO" id="GO:0000310">
    <property type="term" value="F:xanthine phosphoribosyltransferase activity"/>
    <property type="evidence" value="ECO:0007669"/>
    <property type="project" value="UniProtKB-UniRule"/>
</dbReference>
<feature type="domain" description="Phosphoribosyltransferase" evidence="7">
    <location>
        <begin position="33"/>
        <end position="155"/>
    </location>
</feature>
<evidence type="ECO:0000256" key="4">
    <source>
        <dbReference type="ARBA" id="ARBA00022726"/>
    </source>
</evidence>
<dbReference type="KEGG" id="dgi:Desgi_2100"/>
<dbReference type="InterPro" id="IPR010079">
    <property type="entry name" value="Xanthine_PRibTrfase"/>
</dbReference>
<name>R4KG29_9FIRM</name>
<evidence type="ECO:0000313" key="9">
    <source>
        <dbReference type="Proteomes" id="UP000013520"/>
    </source>
</evidence>
<comment type="subunit">
    <text evidence="5">Homodimer.</text>
</comment>
<dbReference type="CDD" id="cd06223">
    <property type="entry name" value="PRTases_typeI"/>
    <property type="match status" value="1"/>
</dbReference>
<dbReference type="GO" id="GO:0032265">
    <property type="term" value="P:XMP salvage"/>
    <property type="evidence" value="ECO:0007669"/>
    <property type="project" value="UniProtKB-UniRule"/>
</dbReference>
<dbReference type="NCBIfam" id="NF006671">
    <property type="entry name" value="PRK09219.1"/>
    <property type="match status" value="1"/>
</dbReference>
<feature type="binding site" evidence="5">
    <location>
        <position position="20"/>
    </location>
    <ligand>
        <name>xanthine</name>
        <dbReference type="ChEBI" id="CHEBI:17712"/>
    </ligand>
</feature>
<comment type="function">
    <text evidence="5">Converts the preformed base xanthine, a product of nucleic acid breakdown, to xanthosine 5'-monophosphate (XMP), so it can be reused for RNA or DNA synthesis.</text>
</comment>
<dbReference type="EC" id="2.4.2.22" evidence="5 6"/>
<evidence type="ECO:0000256" key="1">
    <source>
        <dbReference type="ARBA" id="ARBA00022490"/>
    </source>
</evidence>
<dbReference type="SUPFAM" id="SSF53271">
    <property type="entry name" value="PRTase-like"/>
    <property type="match status" value="1"/>
</dbReference>
<dbReference type="EMBL" id="CP003273">
    <property type="protein sequence ID" value="AGL01534.1"/>
    <property type="molecule type" value="Genomic_DNA"/>
</dbReference>
<dbReference type="PANTHER" id="PTHR43864">
    <property type="entry name" value="HYPOXANTHINE/GUANINE PHOSPHORIBOSYLTRANSFERASE"/>
    <property type="match status" value="1"/>
</dbReference>
<feature type="binding site" evidence="5">
    <location>
        <begin position="128"/>
        <end position="132"/>
    </location>
    <ligand>
        <name>5-phospho-alpha-D-ribose 1-diphosphate</name>
        <dbReference type="ChEBI" id="CHEBI:58017"/>
    </ligand>
</feature>
<comment type="catalytic activity">
    <reaction evidence="5">
        <text>XMP + diphosphate = xanthine + 5-phospho-alpha-D-ribose 1-diphosphate</text>
        <dbReference type="Rhea" id="RHEA:10800"/>
        <dbReference type="ChEBI" id="CHEBI:17712"/>
        <dbReference type="ChEBI" id="CHEBI:33019"/>
        <dbReference type="ChEBI" id="CHEBI:57464"/>
        <dbReference type="ChEBI" id="CHEBI:58017"/>
        <dbReference type="EC" id="2.4.2.22"/>
    </reaction>
</comment>